<comment type="caution">
    <text evidence="3">The sequence shown here is derived from an EMBL/GenBank/DDBJ whole genome shotgun (WGS) entry which is preliminary data.</text>
</comment>
<dbReference type="RefSeq" id="WP_345693474.1">
    <property type="nucleotide sequence ID" value="NZ_BAABIT010000001.1"/>
</dbReference>
<feature type="domain" description="Nudix hydrolase" evidence="2">
    <location>
        <begin position="21"/>
        <end position="158"/>
    </location>
</feature>
<dbReference type="PROSITE" id="PS51462">
    <property type="entry name" value="NUDIX"/>
    <property type="match status" value="1"/>
</dbReference>
<dbReference type="Pfam" id="PF00293">
    <property type="entry name" value="NUDIX"/>
    <property type="match status" value="1"/>
</dbReference>
<dbReference type="Gene3D" id="3.90.79.10">
    <property type="entry name" value="Nucleoside Triphosphate Pyrophosphohydrolase"/>
    <property type="match status" value="1"/>
</dbReference>
<gene>
    <name evidence="3" type="ORF">ACFPM3_05040</name>
</gene>
<dbReference type="SUPFAM" id="SSF55811">
    <property type="entry name" value="Nudix"/>
    <property type="match status" value="1"/>
</dbReference>
<name>A0ABV9X9Y7_9ACTN</name>
<organism evidence="3 4">
    <name type="scientific">Streptomyces coeruleoprunus</name>
    <dbReference type="NCBI Taxonomy" id="285563"/>
    <lineage>
        <taxon>Bacteria</taxon>
        <taxon>Bacillati</taxon>
        <taxon>Actinomycetota</taxon>
        <taxon>Actinomycetes</taxon>
        <taxon>Kitasatosporales</taxon>
        <taxon>Streptomycetaceae</taxon>
        <taxon>Streptomyces</taxon>
    </lineage>
</organism>
<dbReference type="InterPro" id="IPR000086">
    <property type="entry name" value="NUDIX_hydrolase_dom"/>
</dbReference>
<keyword evidence="4" id="KW-1185">Reference proteome</keyword>
<dbReference type="InterPro" id="IPR020084">
    <property type="entry name" value="NUDIX_hydrolase_CS"/>
</dbReference>
<evidence type="ECO:0000259" key="2">
    <source>
        <dbReference type="PROSITE" id="PS51462"/>
    </source>
</evidence>
<dbReference type="Proteomes" id="UP001595829">
    <property type="component" value="Unassembled WGS sequence"/>
</dbReference>
<reference evidence="4" key="1">
    <citation type="journal article" date="2019" name="Int. J. Syst. Evol. Microbiol.">
        <title>The Global Catalogue of Microorganisms (GCM) 10K type strain sequencing project: providing services to taxonomists for standard genome sequencing and annotation.</title>
        <authorList>
            <consortium name="The Broad Institute Genomics Platform"/>
            <consortium name="The Broad Institute Genome Sequencing Center for Infectious Disease"/>
            <person name="Wu L."/>
            <person name="Ma J."/>
        </authorList>
    </citation>
    <scope>NUCLEOTIDE SEQUENCE [LARGE SCALE GENOMIC DNA]</scope>
    <source>
        <strain evidence="4">CGMCC 4.1648</strain>
    </source>
</reference>
<dbReference type="EMBL" id="JBHSJD010000002">
    <property type="protein sequence ID" value="MFC5021518.1"/>
    <property type="molecule type" value="Genomic_DNA"/>
</dbReference>
<sequence>MSEPAGRPVPVPPDEYVKTLPHHTVFACLYVRDERDHPIQLRSVYGARAWQLPGGNMEHGEDPWIAARREAVEETGLKHFMELEPVLLLTVYRHPEGLWPMPTVGFVFDGGRLTAGRLDAMRLNPDEHSTWEVHDWSGWERLMPPLGFARLRSIEAARTGRGPRFLVTGPPDRREDPTG</sequence>
<protein>
    <submittedName>
        <fullName evidence="3">NUDIX domain-containing protein</fullName>
    </submittedName>
</protein>
<evidence type="ECO:0000313" key="4">
    <source>
        <dbReference type="Proteomes" id="UP001595829"/>
    </source>
</evidence>
<dbReference type="InterPro" id="IPR015797">
    <property type="entry name" value="NUDIX_hydrolase-like_dom_sf"/>
</dbReference>
<accession>A0ABV9X9Y7</accession>
<evidence type="ECO:0000313" key="3">
    <source>
        <dbReference type="EMBL" id="MFC5021518.1"/>
    </source>
</evidence>
<dbReference type="PROSITE" id="PS00893">
    <property type="entry name" value="NUDIX_BOX"/>
    <property type="match status" value="1"/>
</dbReference>
<proteinExistence type="predicted"/>
<evidence type="ECO:0000256" key="1">
    <source>
        <dbReference type="ARBA" id="ARBA00022801"/>
    </source>
</evidence>
<keyword evidence="1" id="KW-0378">Hydrolase</keyword>